<dbReference type="InterPro" id="IPR038063">
    <property type="entry name" value="Transpep_catalytic_dom"/>
</dbReference>
<comment type="pathway">
    <text evidence="1 7">Cell wall biogenesis; peptidoglycan biosynthesis.</text>
</comment>
<evidence type="ECO:0000313" key="10">
    <source>
        <dbReference type="EMBL" id="MDR6512779.1"/>
    </source>
</evidence>
<keyword evidence="6 7" id="KW-0961">Cell wall biogenesis/degradation</keyword>
<keyword evidence="5 7" id="KW-0573">Peptidoglycan synthesis</keyword>
<dbReference type="InterPro" id="IPR005490">
    <property type="entry name" value="LD_TPept_cat_dom"/>
</dbReference>
<accession>A0ABU1MRC7</accession>
<comment type="similarity">
    <text evidence="2">Belongs to the YkuD family.</text>
</comment>
<comment type="caution">
    <text evidence="10">The sequence shown here is derived from an EMBL/GenBank/DDBJ whole genome shotgun (WGS) entry which is preliminary data.</text>
</comment>
<gene>
    <name evidence="10" type="ORF">J2792_003666</name>
</gene>
<keyword evidence="8" id="KW-0812">Transmembrane</keyword>
<evidence type="ECO:0000256" key="6">
    <source>
        <dbReference type="ARBA" id="ARBA00023316"/>
    </source>
</evidence>
<dbReference type="Pfam" id="PF03734">
    <property type="entry name" value="YkuD"/>
    <property type="match status" value="1"/>
</dbReference>
<feature type="active site" description="Proton donor/acceptor" evidence="7">
    <location>
        <position position="207"/>
    </location>
</feature>
<evidence type="ECO:0000256" key="8">
    <source>
        <dbReference type="SAM" id="Phobius"/>
    </source>
</evidence>
<evidence type="ECO:0000313" key="11">
    <source>
        <dbReference type="Proteomes" id="UP001184150"/>
    </source>
</evidence>
<evidence type="ECO:0000256" key="7">
    <source>
        <dbReference type="PROSITE-ProRule" id="PRU01373"/>
    </source>
</evidence>
<evidence type="ECO:0000259" key="9">
    <source>
        <dbReference type="PROSITE" id="PS52029"/>
    </source>
</evidence>
<evidence type="ECO:0000256" key="4">
    <source>
        <dbReference type="ARBA" id="ARBA00022960"/>
    </source>
</evidence>
<keyword evidence="4 7" id="KW-0133">Cell shape</keyword>
<keyword evidence="8" id="KW-1133">Transmembrane helix</keyword>
<sequence length="259" mass="26981">MAGKPAWWRKALWPNGKDGLKTRQGRQAAWRRLAVLGAGACATGLAMLLAFHVGQDLARSLAGGDDDAPQALPTALAEAAPAPAAQAATPPAAAAPAVQTPAADTPFVVKSVLKIDGPIRFGQFYWDESQGQAGPVVITVDLTARVLSVFRDGHEIGATAILKGYGDKPTPLGVFPITQKDATHVSNLYDAPMPWMLRLTNDGVSIHGSKVEKGYATNGCVGVPNEFAKRLFKVASLGDKVIITDGKRLGLGGSINPGA</sequence>
<evidence type="ECO:0000256" key="5">
    <source>
        <dbReference type="ARBA" id="ARBA00022984"/>
    </source>
</evidence>
<keyword evidence="8" id="KW-0472">Membrane</keyword>
<feature type="domain" description="L,D-TPase catalytic" evidence="9">
    <location>
        <begin position="136"/>
        <end position="244"/>
    </location>
</feature>
<proteinExistence type="inferred from homology"/>
<dbReference type="PANTHER" id="PTHR30582">
    <property type="entry name" value="L,D-TRANSPEPTIDASE"/>
    <property type="match status" value="1"/>
</dbReference>
<evidence type="ECO:0000256" key="3">
    <source>
        <dbReference type="ARBA" id="ARBA00022679"/>
    </source>
</evidence>
<dbReference type="CDD" id="cd16913">
    <property type="entry name" value="YkuD_like"/>
    <property type="match status" value="1"/>
</dbReference>
<feature type="active site" description="Nucleophile" evidence="7">
    <location>
        <position position="220"/>
    </location>
</feature>
<name>A0ABU1MRC7_9SPHN</name>
<dbReference type="Gene3D" id="2.40.440.10">
    <property type="entry name" value="L,D-transpeptidase catalytic domain-like"/>
    <property type="match status" value="1"/>
</dbReference>
<protein>
    <recommendedName>
        <fullName evidence="9">L,D-TPase catalytic domain-containing protein</fullName>
    </recommendedName>
</protein>
<reference evidence="10 11" key="1">
    <citation type="submission" date="2023-07" db="EMBL/GenBank/DDBJ databases">
        <title>Sorghum-associated microbial communities from plants grown in Nebraska, USA.</title>
        <authorList>
            <person name="Schachtman D."/>
        </authorList>
    </citation>
    <scope>NUCLEOTIDE SEQUENCE [LARGE SCALE GENOMIC DNA]</scope>
    <source>
        <strain evidence="10 11">DS1027</strain>
    </source>
</reference>
<dbReference type="EMBL" id="JAVDRD010000012">
    <property type="protein sequence ID" value="MDR6512779.1"/>
    <property type="molecule type" value="Genomic_DNA"/>
</dbReference>
<dbReference type="Proteomes" id="UP001184150">
    <property type="component" value="Unassembled WGS sequence"/>
</dbReference>
<evidence type="ECO:0000256" key="1">
    <source>
        <dbReference type="ARBA" id="ARBA00004752"/>
    </source>
</evidence>
<organism evidence="10 11">
    <name type="scientific">Novosphingobium capsulatum</name>
    <dbReference type="NCBI Taxonomy" id="13688"/>
    <lineage>
        <taxon>Bacteria</taxon>
        <taxon>Pseudomonadati</taxon>
        <taxon>Pseudomonadota</taxon>
        <taxon>Alphaproteobacteria</taxon>
        <taxon>Sphingomonadales</taxon>
        <taxon>Sphingomonadaceae</taxon>
        <taxon>Novosphingobium</taxon>
    </lineage>
</organism>
<dbReference type="PANTHER" id="PTHR30582:SF2">
    <property type="entry name" value="L,D-TRANSPEPTIDASE YCIB-RELATED"/>
    <property type="match status" value="1"/>
</dbReference>
<dbReference type="SUPFAM" id="SSF141523">
    <property type="entry name" value="L,D-transpeptidase catalytic domain-like"/>
    <property type="match status" value="1"/>
</dbReference>
<keyword evidence="3" id="KW-0808">Transferase</keyword>
<dbReference type="RefSeq" id="WP_309806225.1">
    <property type="nucleotide sequence ID" value="NZ_JAVDRD010000012.1"/>
</dbReference>
<feature type="transmembrane region" description="Helical" evidence="8">
    <location>
        <begin position="33"/>
        <end position="53"/>
    </location>
</feature>
<dbReference type="InterPro" id="IPR050979">
    <property type="entry name" value="LD-transpeptidase"/>
</dbReference>
<dbReference type="PROSITE" id="PS52029">
    <property type="entry name" value="LD_TPASE"/>
    <property type="match status" value="1"/>
</dbReference>
<keyword evidence="11" id="KW-1185">Reference proteome</keyword>
<evidence type="ECO:0000256" key="2">
    <source>
        <dbReference type="ARBA" id="ARBA00005992"/>
    </source>
</evidence>